<keyword evidence="2" id="KW-0472">Membrane</keyword>
<feature type="transmembrane region" description="Helical" evidence="2">
    <location>
        <begin position="88"/>
        <end position="109"/>
    </location>
</feature>
<accession>A0A2I0SVB2</accession>
<feature type="transmembrane region" description="Helical" evidence="2">
    <location>
        <begin position="173"/>
        <end position="194"/>
    </location>
</feature>
<evidence type="ECO:0000313" key="4">
    <source>
        <dbReference type="Proteomes" id="UP000236178"/>
    </source>
</evidence>
<evidence type="ECO:0000256" key="1">
    <source>
        <dbReference type="SAM" id="MobiDB-lite"/>
    </source>
</evidence>
<keyword evidence="2" id="KW-1133">Transmembrane helix</keyword>
<proteinExistence type="predicted"/>
<sequence>MKGAGPVGGSAKPKRRRAAGAALGHEHVRRRPSAWAQAREKASRGEASGGCLILLAAMAAAVGFAFMVMTWGSELWGDTAPAWPGNGYGFAAAVGAVLPLGLATVIVTLDRMKWRTSPLRSLGWVLASLPGVAACFLWAVVVFATFRPRHHRDWGSACHSRGNPCWVHVEYPYVWAVGLLSTVLVAAALITVLVRIANAHEKTPSA</sequence>
<feature type="transmembrane region" description="Helical" evidence="2">
    <location>
        <begin position="47"/>
        <end position="68"/>
    </location>
</feature>
<dbReference type="AlphaFoldDB" id="A0A2I0SVB2"/>
<organism evidence="3 4">
    <name type="scientific">Streptomyces populi</name>
    <dbReference type="NCBI Taxonomy" id="2058924"/>
    <lineage>
        <taxon>Bacteria</taxon>
        <taxon>Bacillati</taxon>
        <taxon>Actinomycetota</taxon>
        <taxon>Actinomycetes</taxon>
        <taxon>Kitasatosporales</taxon>
        <taxon>Streptomycetaceae</taxon>
        <taxon>Streptomyces</taxon>
    </lineage>
</organism>
<name>A0A2I0SVB2_9ACTN</name>
<reference evidence="3 4" key="1">
    <citation type="submission" date="2017-12" db="EMBL/GenBank/DDBJ databases">
        <title>Streptomyces populusis sp. nov., a novel endophytic actinobacterium isolated from stems of Populus adenopoda Maxim.</title>
        <authorList>
            <person name="Wang Z."/>
        </authorList>
    </citation>
    <scope>NUCLEOTIDE SEQUENCE [LARGE SCALE GENOMIC DNA]</scope>
    <source>
        <strain evidence="3 4">A249</strain>
    </source>
</reference>
<evidence type="ECO:0000256" key="2">
    <source>
        <dbReference type="SAM" id="Phobius"/>
    </source>
</evidence>
<gene>
    <name evidence="3" type="ORF">CW362_05860</name>
</gene>
<feature type="region of interest" description="Disordered" evidence="1">
    <location>
        <begin position="1"/>
        <end position="40"/>
    </location>
</feature>
<dbReference type="OrthoDB" id="4243285at2"/>
<protein>
    <submittedName>
        <fullName evidence="3">Uncharacterized protein</fullName>
    </submittedName>
</protein>
<comment type="caution">
    <text evidence="3">The sequence shown here is derived from an EMBL/GenBank/DDBJ whole genome shotgun (WGS) entry which is preliminary data.</text>
</comment>
<keyword evidence="2" id="KW-0812">Transmembrane</keyword>
<evidence type="ECO:0000313" key="3">
    <source>
        <dbReference type="EMBL" id="PKT73878.1"/>
    </source>
</evidence>
<feature type="transmembrane region" description="Helical" evidence="2">
    <location>
        <begin position="121"/>
        <end position="146"/>
    </location>
</feature>
<dbReference type="Proteomes" id="UP000236178">
    <property type="component" value="Unassembled WGS sequence"/>
</dbReference>
<dbReference type="EMBL" id="PJOS01000007">
    <property type="protein sequence ID" value="PKT73878.1"/>
    <property type="molecule type" value="Genomic_DNA"/>
</dbReference>
<keyword evidence="4" id="KW-1185">Reference proteome</keyword>